<evidence type="ECO:0000313" key="2">
    <source>
        <dbReference type="Proteomes" id="UP001152795"/>
    </source>
</evidence>
<accession>A0A7D9I5S5</accession>
<reference evidence="1" key="1">
    <citation type="submission" date="2020-04" db="EMBL/GenBank/DDBJ databases">
        <authorList>
            <person name="Alioto T."/>
            <person name="Alioto T."/>
            <person name="Gomez Garrido J."/>
        </authorList>
    </citation>
    <scope>NUCLEOTIDE SEQUENCE</scope>
    <source>
        <strain evidence="1">A484AB</strain>
    </source>
</reference>
<gene>
    <name evidence="1" type="ORF">PACLA_8A011865</name>
</gene>
<sequence length="120" mass="13795">MMKFCSRNYLIQRIDVFNNNCGVFRKVLYGFHNLRRDMVEQPTEVNEIVGLLMEKNNRVGVVGSRWYPRYGGLGKIVLALTIAWDDFVSRQVIWLDIGKTADCLALINILIKALRGVVSF</sequence>
<dbReference type="EMBL" id="CACRXK020003351">
    <property type="protein sequence ID" value="CAB3998427.1"/>
    <property type="molecule type" value="Genomic_DNA"/>
</dbReference>
<feature type="non-terminal residue" evidence="1">
    <location>
        <position position="120"/>
    </location>
</feature>
<comment type="caution">
    <text evidence="1">The sequence shown here is derived from an EMBL/GenBank/DDBJ whole genome shotgun (WGS) entry which is preliminary data.</text>
</comment>
<proteinExistence type="predicted"/>
<name>A0A7D9I5S5_PARCT</name>
<protein>
    <submittedName>
        <fullName evidence="1">Uncharacterized protein</fullName>
    </submittedName>
</protein>
<keyword evidence="2" id="KW-1185">Reference proteome</keyword>
<dbReference type="Proteomes" id="UP001152795">
    <property type="component" value="Unassembled WGS sequence"/>
</dbReference>
<organism evidence="1 2">
    <name type="scientific">Paramuricea clavata</name>
    <name type="common">Red gorgonian</name>
    <name type="synonym">Violescent sea-whip</name>
    <dbReference type="NCBI Taxonomy" id="317549"/>
    <lineage>
        <taxon>Eukaryota</taxon>
        <taxon>Metazoa</taxon>
        <taxon>Cnidaria</taxon>
        <taxon>Anthozoa</taxon>
        <taxon>Octocorallia</taxon>
        <taxon>Malacalcyonacea</taxon>
        <taxon>Plexauridae</taxon>
        <taxon>Paramuricea</taxon>
    </lineage>
</organism>
<dbReference type="AlphaFoldDB" id="A0A7D9I5S5"/>
<evidence type="ECO:0000313" key="1">
    <source>
        <dbReference type="EMBL" id="CAB3998427.1"/>
    </source>
</evidence>